<reference evidence="1 2" key="1">
    <citation type="journal article" date="2016" name="Mol. Biol. Evol.">
        <title>Comparative Genomics of Early-Diverging Mushroom-Forming Fungi Provides Insights into the Origins of Lignocellulose Decay Capabilities.</title>
        <authorList>
            <person name="Nagy L.G."/>
            <person name="Riley R."/>
            <person name="Tritt A."/>
            <person name="Adam C."/>
            <person name="Daum C."/>
            <person name="Floudas D."/>
            <person name="Sun H."/>
            <person name="Yadav J.S."/>
            <person name="Pangilinan J."/>
            <person name="Larsson K.H."/>
            <person name="Matsuura K."/>
            <person name="Barry K."/>
            <person name="Labutti K."/>
            <person name="Kuo R."/>
            <person name="Ohm R.A."/>
            <person name="Bhattacharya S.S."/>
            <person name="Shirouzu T."/>
            <person name="Yoshinaga Y."/>
            <person name="Martin F.M."/>
            <person name="Grigoriev I.V."/>
            <person name="Hibbett D.S."/>
        </authorList>
    </citation>
    <scope>NUCLEOTIDE SEQUENCE [LARGE SCALE GENOMIC DNA]</scope>
    <source>
        <strain evidence="1 2">HHB12733</strain>
    </source>
</reference>
<protein>
    <submittedName>
        <fullName evidence="1">Uncharacterized protein</fullName>
    </submittedName>
</protein>
<evidence type="ECO:0000313" key="2">
    <source>
        <dbReference type="Proteomes" id="UP000076842"/>
    </source>
</evidence>
<dbReference type="InParanoid" id="A0A165EKV9"/>
<organism evidence="1 2">
    <name type="scientific">Calocera cornea HHB12733</name>
    <dbReference type="NCBI Taxonomy" id="1353952"/>
    <lineage>
        <taxon>Eukaryota</taxon>
        <taxon>Fungi</taxon>
        <taxon>Dikarya</taxon>
        <taxon>Basidiomycota</taxon>
        <taxon>Agaricomycotina</taxon>
        <taxon>Dacrymycetes</taxon>
        <taxon>Dacrymycetales</taxon>
        <taxon>Dacrymycetaceae</taxon>
        <taxon>Calocera</taxon>
    </lineage>
</organism>
<keyword evidence="2" id="KW-1185">Reference proteome</keyword>
<evidence type="ECO:0000313" key="1">
    <source>
        <dbReference type="EMBL" id="KZT55075.1"/>
    </source>
</evidence>
<accession>A0A165EKV9</accession>
<dbReference type="EMBL" id="KV424001">
    <property type="protein sequence ID" value="KZT55075.1"/>
    <property type="molecule type" value="Genomic_DNA"/>
</dbReference>
<dbReference type="AlphaFoldDB" id="A0A165EKV9"/>
<name>A0A165EKV9_9BASI</name>
<gene>
    <name evidence="1" type="ORF">CALCODRAFT_518947</name>
</gene>
<dbReference type="Proteomes" id="UP000076842">
    <property type="component" value="Unassembled WGS sequence"/>
</dbReference>
<sequence>MVTLKRTDDEAIGPHSPPQIVDLWFSRARHAPLALKLQVPHRKKEQHVEFLRLLDELSPRLHALVLSGDHTFLQFAAARWVRAAPLLEELEVQITESRLHHTQLQMEFARPSKRRPPRSVPALRHITFSTLYPPWWHTVLAWPPGVRQALRSLRLERHTHVHAPHTLHLLRALPNLVSLHISGIGEFWEDSLAAVRQGTETRVPLLALRELGVSPPKEMLYWGDGPEIAASNVYWEWLALLDVPVLQRVVVPGDGWQRWLPQYRPVKVSWKGSENRAGRRKIWWVWRHLAGS</sequence>
<proteinExistence type="predicted"/>